<reference key="2">
    <citation type="submission" date="2011-04" db="EMBL/GenBank/DDBJ databases">
        <title>Complete sequence of chromosome of Haliscomenobacter hydrossis DSM 1100.</title>
        <authorList>
            <consortium name="US DOE Joint Genome Institute (JGI-PGF)"/>
            <person name="Lucas S."/>
            <person name="Han J."/>
            <person name="Lapidus A."/>
            <person name="Bruce D."/>
            <person name="Goodwin L."/>
            <person name="Pitluck S."/>
            <person name="Peters L."/>
            <person name="Kyrpides N."/>
            <person name="Mavromatis K."/>
            <person name="Ivanova N."/>
            <person name="Ovchinnikova G."/>
            <person name="Pagani I."/>
            <person name="Daligault H."/>
            <person name="Detter J.C."/>
            <person name="Han C."/>
            <person name="Land M."/>
            <person name="Hauser L."/>
            <person name="Markowitz V."/>
            <person name="Cheng J.-F."/>
            <person name="Hugenholtz P."/>
            <person name="Woyke T."/>
            <person name="Wu D."/>
            <person name="Verbarg S."/>
            <person name="Frueling A."/>
            <person name="Brambilla E."/>
            <person name="Klenk H.-P."/>
            <person name="Eisen J.A."/>
        </authorList>
    </citation>
    <scope>NUCLEOTIDE SEQUENCE</scope>
    <source>
        <strain>DSM 1100</strain>
    </source>
</reference>
<dbReference type="InterPro" id="IPR007349">
    <property type="entry name" value="DUF418"/>
</dbReference>
<dbReference type="AlphaFoldDB" id="F4KUP6"/>
<feature type="transmembrane region" description="Helical" evidence="1">
    <location>
        <begin position="97"/>
        <end position="117"/>
    </location>
</feature>
<dbReference type="PANTHER" id="PTHR30590:SF2">
    <property type="entry name" value="INNER MEMBRANE PROTEIN"/>
    <property type="match status" value="1"/>
</dbReference>
<feature type="transmembrane region" description="Helical" evidence="1">
    <location>
        <begin position="123"/>
        <end position="138"/>
    </location>
</feature>
<feature type="transmembrane region" description="Helical" evidence="1">
    <location>
        <begin position="283"/>
        <end position="307"/>
    </location>
</feature>
<reference evidence="3 4" key="1">
    <citation type="journal article" date="2011" name="Stand. Genomic Sci.">
        <title>Complete genome sequence of Haliscomenobacter hydrossis type strain (O).</title>
        <authorList>
            <consortium name="US DOE Joint Genome Institute (JGI-PGF)"/>
            <person name="Daligault H."/>
            <person name="Lapidus A."/>
            <person name="Zeytun A."/>
            <person name="Nolan M."/>
            <person name="Lucas S."/>
            <person name="Del Rio T.G."/>
            <person name="Tice H."/>
            <person name="Cheng J.F."/>
            <person name="Tapia R."/>
            <person name="Han C."/>
            <person name="Goodwin L."/>
            <person name="Pitluck S."/>
            <person name="Liolios K."/>
            <person name="Pagani I."/>
            <person name="Ivanova N."/>
            <person name="Huntemann M."/>
            <person name="Mavromatis K."/>
            <person name="Mikhailova N."/>
            <person name="Pati A."/>
            <person name="Chen A."/>
            <person name="Palaniappan K."/>
            <person name="Land M."/>
            <person name="Hauser L."/>
            <person name="Brambilla E.M."/>
            <person name="Rohde M."/>
            <person name="Verbarg S."/>
            <person name="Goker M."/>
            <person name="Bristow J."/>
            <person name="Eisen J.A."/>
            <person name="Markowitz V."/>
            <person name="Hugenholtz P."/>
            <person name="Kyrpides N.C."/>
            <person name="Klenk H.P."/>
            <person name="Woyke T."/>
        </authorList>
    </citation>
    <scope>NUCLEOTIDE SEQUENCE [LARGE SCALE GENOMIC DNA]</scope>
    <source>
        <strain evidence="4">ATCC 27775 / DSM 1100 / LMG 10767 / O</strain>
    </source>
</reference>
<dbReference type="OrthoDB" id="9807744at2"/>
<dbReference type="PANTHER" id="PTHR30590">
    <property type="entry name" value="INNER MEMBRANE PROTEIN"/>
    <property type="match status" value="1"/>
</dbReference>
<accession>F4KUP6</accession>
<dbReference type="eggNOG" id="COG2311">
    <property type="taxonomic scope" value="Bacteria"/>
</dbReference>
<dbReference type="EMBL" id="CP002691">
    <property type="protein sequence ID" value="AEE53449.1"/>
    <property type="molecule type" value="Genomic_DNA"/>
</dbReference>
<feature type="transmembrane region" description="Helical" evidence="1">
    <location>
        <begin position="328"/>
        <end position="345"/>
    </location>
</feature>
<feature type="transmembrane region" description="Helical" evidence="1">
    <location>
        <begin position="59"/>
        <end position="85"/>
    </location>
</feature>
<feature type="transmembrane region" description="Helical" evidence="1">
    <location>
        <begin position="351"/>
        <end position="368"/>
    </location>
</feature>
<keyword evidence="1" id="KW-1133">Transmembrane helix</keyword>
<feature type="transmembrane region" description="Helical" evidence="1">
    <location>
        <begin position="218"/>
        <end position="236"/>
    </location>
</feature>
<dbReference type="KEGG" id="hhy:Halhy_5626"/>
<dbReference type="InterPro" id="IPR052529">
    <property type="entry name" value="Bact_Transport_Assoc"/>
</dbReference>
<feature type="transmembrane region" description="Helical" evidence="1">
    <location>
        <begin position="145"/>
        <end position="168"/>
    </location>
</feature>
<protein>
    <recommendedName>
        <fullName evidence="2">DUF418 domain-containing protein</fullName>
    </recommendedName>
</protein>
<feature type="transmembrane region" description="Helical" evidence="1">
    <location>
        <begin position="248"/>
        <end position="271"/>
    </location>
</feature>
<gene>
    <name evidence="3" type="ordered locus">Halhy_5626</name>
</gene>
<proteinExistence type="predicted"/>
<dbReference type="RefSeq" id="WP_013767978.1">
    <property type="nucleotide sequence ID" value="NC_015510.1"/>
</dbReference>
<dbReference type="Proteomes" id="UP000008461">
    <property type="component" value="Chromosome"/>
</dbReference>
<organism evidence="3 4">
    <name type="scientific">Haliscomenobacter hydrossis (strain ATCC 27775 / DSM 1100 / LMG 10767 / O)</name>
    <dbReference type="NCBI Taxonomy" id="760192"/>
    <lineage>
        <taxon>Bacteria</taxon>
        <taxon>Pseudomonadati</taxon>
        <taxon>Bacteroidota</taxon>
        <taxon>Saprospiria</taxon>
        <taxon>Saprospirales</taxon>
        <taxon>Haliscomenobacteraceae</taxon>
        <taxon>Haliscomenobacter</taxon>
    </lineage>
</organism>
<evidence type="ECO:0000313" key="4">
    <source>
        <dbReference type="Proteomes" id="UP000008461"/>
    </source>
</evidence>
<evidence type="ECO:0000313" key="3">
    <source>
        <dbReference type="EMBL" id="AEE53449.1"/>
    </source>
</evidence>
<keyword evidence="1" id="KW-0812">Transmembrane</keyword>
<sequence>MSTTTPISTPASRILSVDALRGFALLGIMIVHMIEQYLAAGPPKEYSNYAAQHDVDHVFMAISGIFLQGKFFAIFSFLFGLSFFLQMDASARRGEPFIGKFVWRLVLLFVIGFIHSLFYRGDILSIYAMVGLGLILFYRASNRTLLIVAGIFIGGIPRLLLWGVRYALDIPPIEWESFEPQNAWYYDTVKNGSLLEVFAANATVGFKMKLFFQFDTVSRGYITFGLFLLGIWVGRTRFFERLHENRRLLIRLVWQSFLAIVALGLVLALMFSQIKDYNSLPAMIGMSLGDIGNCLIALFEVSLFLLLCLGKWGNGVISALAPYGKMALTNYVMQSLIGTFIFFGWGLGQIGAWGASINFGLAILLYILQVQFSKWWLKHYQYGPLEWLWRSGTQRRWANLRRESVVGLG</sequence>
<feature type="transmembrane region" description="Helical" evidence="1">
    <location>
        <begin position="20"/>
        <end position="39"/>
    </location>
</feature>
<dbReference type="Pfam" id="PF04235">
    <property type="entry name" value="DUF418"/>
    <property type="match status" value="1"/>
</dbReference>
<keyword evidence="1" id="KW-0472">Membrane</keyword>
<evidence type="ECO:0000259" key="2">
    <source>
        <dbReference type="Pfam" id="PF04235"/>
    </source>
</evidence>
<feature type="domain" description="DUF418" evidence="2">
    <location>
        <begin position="234"/>
        <end position="395"/>
    </location>
</feature>
<name>F4KUP6_HALH1</name>
<dbReference type="HOGENOM" id="CLU_039610_0_0_10"/>
<evidence type="ECO:0000256" key="1">
    <source>
        <dbReference type="SAM" id="Phobius"/>
    </source>
</evidence>
<keyword evidence="4" id="KW-1185">Reference proteome</keyword>